<dbReference type="SUPFAM" id="SSF51658">
    <property type="entry name" value="Xylose isomerase-like"/>
    <property type="match status" value="1"/>
</dbReference>
<dbReference type="Gene3D" id="3.20.20.150">
    <property type="entry name" value="Divalent-metal-dependent TIM barrel enzymes"/>
    <property type="match status" value="1"/>
</dbReference>
<name>A0A9D1G0S9_9FIRM</name>
<dbReference type="CDD" id="cd00019">
    <property type="entry name" value="AP2Ec"/>
    <property type="match status" value="1"/>
</dbReference>
<evidence type="ECO:0000256" key="5">
    <source>
        <dbReference type="ARBA" id="ARBA00022833"/>
    </source>
</evidence>
<dbReference type="InterPro" id="IPR036237">
    <property type="entry name" value="Xyl_isomerase-like_sf"/>
</dbReference>
<dbReference type="GO" id="GO:0008833">
    <property type="term" value="F:deoxyribonuclease IV (phage-T4-induced) activity"/>
    <property type="evidence" value="ECO:0007669"/>
    <property type="project" value="UniProtKB-UniRule"/>
</dbReference>
<dbReference type="EC" id="3.1.21.2" evidence="7"/>
<comment type="function">
    <text evidence="7">Endonuclease IV plays a role in DNA repair. It cleaves phosphodiester bonds at apurinic or apyrimidinic (AP) sites, generating a 3'-hydroxyl group and a 5'-terminal sugar phosphate.</text>
</comment>
<comment type="similarity">
    <text evidence="1 7">Belongs to the AP endonuclease 2 family.</text>
</comment>
<reference evidence="9" key="1">
    <citation type="submission" date="2020-10" db="EMBL/GenBank/DDBJ databases">
        <authorList>
            <person name="Gilroy R."/>
        </authorList>
    </citation>
    <scope>NUCLEOTIDE SEQUENCE</scope>
    <source>
        <strain evidence="9">13766</strain>
    </source>
</reference>
<dbReference type="AlphaFoldDB" id="A0A9D1G0S9"/>
<feature type="binding site" evidence="7">
    <location>
        <position position="108"/>
    </location>
    <ligand>
        <name>Zn(2+)</name>
        <dbReference type="ChEBI" id="CHEBI:29105"/>
        <label>1</label>
    </ligand>
</feature>
<keyword evidence="4 7" id="KW-0378">Hydrolase</keyword>
<feature type="binding site" evidence="7">
    <location>
        <position position="177"/>
    </location>
    <ligand>
        <name>Zn(2+)</name>
        <dbReference type="ChEBI" id="CHEBI:29105"/>
        <label>2</label>
    </ligand>
</feature>
<dbReference type="Pfam" id="PF01261">
    <property type="entry name" value="AP_endonuc_2"/>
    <property type="match status" value="1"/>
</dbReference>
<feature type="domain" description="Xylose isomerase-like TIM barrel" evidence="8">
    <location>
        <begin position="19"/>
        <end position="272"/>
    </location>
</feature>
<dbReference type="InterPro" id="IPR013022">
    <property type="entry name" value="Xyl_isomerase-like_TIM-brl"/>
</dbReference>
<dbReference type="GO" id="GO:0003677">
    <property type="term" value="F:DNA binding"/>
    <property type="evidence" value="ECO:0007669"/>
    <property type="project" value="InterPro"/>
</dbReference>
<proteinExistence type="inferred from homology"/>
<evidence type="ECO:0000259" key="8">
    <source>
        <dbReference type="Pfam" id="PF01261"/>
    </source>
</evidence>
<feature type="binding site" evidence="7">
    <location>
        <position position="143"/>
    </location>
    <ligand>
        <name>Zn(2+)</name>
        <dbReference type="ChEBI" id="CHEBI:29105"/>
        <label>1</label>
    </ligand>
</feature>
<accession>A0A9D1G0S9</accession>
<organism evidence="9 10">
    <name type="scientific">Candidatus Alectryocaccomicrobium excrementavium</name>
    <dbReference type="NCBI Taxonomy" id="2840668"/>
    <lineage>
        <taxon>Bacteria</taxon>
        <taxon>Bacillati</taxon>
        <taxon>Bacillota</taxon>
        <taxon>Clostridia</taxon>
        <taxon>Candidatus Alectryocaccomicrobium</taxon>
    </lineage>
</organism>
<evidence type="ECO:0000256" key="2">
    <source>
        <dbReference type="ARBA" id="ARBA00022723"/>
    </source>
</evidence>
<keyword evidence="7" id="KW-0255">Endonuclease</keyword>
<dbReference type="FunFam" id="3.20.20.150:FF:000001">
    <property type="entry name" value="Probable endonuclease 4"/>
    <property type="match status" value="1"/>
</dbReference>
<evidence type="ECO:0000313" key="9">
    <source>
        <dbReference type="EMBL" id="HIS92964.1"/>
    </source>
</evidence>
<dbReference type="GO" id="GO:0008081">
    <property type="term" value="F:phosphoric diester hydrolase activity"/>
    <property type="evidence" value="ECO:0007669"/>
    <property type="project" value="TreeGrafter"/>
</dbReference>
<comment type="catalytic activity">
    <reaction evidence="7">
        <text>Endonucleolytic cleavage to 5'-phosphooligonucleotide end-products.</text>
        <dbReference type="EC" id="3.1.21.2"/>
    </reaction>
</comment>
<dbReference type="InterPro" id="IPR001719">
    <property type="entry name" value="AP_endonuc_2"/>
</dbReference>
<dbReference type="InterPro" id="IPR018246">
    <property type="entry name" value="AP_endonuc_F2_Zn_BS"/>
</dbReference>
<evidence type="ECO:0000256" key="7">
    <source>
        <dbReference type="HAMAP-Rule" id="MF_00152"/>
    </source>
</evidence>
<evidence type="ECO:0000256" key="1">
    <source>
        <dbReference type="ARBA" id="ARBA00005340"/>
    </source>
</evidence>
<dbReference type="PANTHER" id="PTHR21445:SF0">
    <property type="entry name" value="APURINIC-APYRIMIDINIC ENDONUCLEASE"/>
    <property type="match status" value="1"/>
</dbReference>
<evidence type="ECO:0000256" key="3">
    <source>
        <dbReference type="ARBA" id="ARBA00022763"/>
    </source>
</evidence>
<sequence length="279" mass="30400">MGAKIGCHIPAAGGYAAMVERALSIGADTFQYFTRNPRGGAVRAYDGADVQMALQGMRESNMTAIVAHAPYTLNPCAVNPRARSFAQQAFCDDLQRLQEFPMALYNLHPGCHVGQGIAEGLDRLVEFLRDNVPEDCQTVILLETMAGKGSELGGDFSQLRYVIDRVPAHVRLGVCLDTCHVFDAGYDVRDFGAVLDAFDREIGLARLKVIHINDSMNPLGSRKDRHAKLGEGEIGWAAFVTIAREERVAGLPLILETPTPFEERAEEIARLRAAATGTN</sequence>
<reference evidence="9" key="2">
    <citation type="journal article" date="2021" name="PeerJ">
        <title>Extensive microbial diversity within the chicken gut microbiome revealed by metagenomics and culture.</title>
        <authorList>
            <person name="Gilroy R."/>
            <person name="Ravi A."/>
            <person name="Getino M."/>
            <person name="Pursley I."/>
            <person name="Horton D.L."/>
            <person name="Alikhan N.F."/>
            <person name="Baker D."/>
            <person name="Gharbi K."/>
            <person name="Hall N."/>
            <person name="Watson M."/>
            <person name="Adriaenssens E.M."/>
            <person name="Foster-Nyarko E."/>
            <person name="Jarju S."/>
            <person name="Secka A."/>
            <person name="Antonio M."/>
            <person name="Oren A."/>
            <person name="Chaudhuri R.R."/>
            <person name="La Ragione R."/>
            <person name="Hildebrand F."/>
            <person name="Pallen M.J."/>
        </authorList>
    </citation>
    <scope>NUCLEOTIDE SEQUENCE</scope>
    <source>
        <strain evidence="9">13766</strain>
    </source>
</reference>
<dbReference type="PANTHER" id="PTHR21445">
    <property type="entry name" value="ENDONUCLEASE IV ENDODEOXYRIBONUCLEASE IV"/>
    <property type="match status" value="1"/>
</dbReference>
<keyword evidence="6 7" id="KW-0234">DNA repair</keyword>
<comment type="cofactor">
    <cofactor evidence="7">
        <name>Zn(2+)</name>
        <dbReference type="ChEBI" id="CHEBI:29105"/>
    </cofactor>
    <text evidence="7">Binds 3 Zn(2+) ions.</text>
</comment>
<gene>
    <name evidence="7" type="primary">nfo</name>
    <name evidence="9" type="ORF">IAA84_08125</name>
</gene>
<dbReference type="EMBL" id="DVJN01000162">
    <property type="protein sequence ID" value="HIS92964.1"/>
    <property type="molecule type" value="Genomic_DNA"/>
</dbReference>
<dbReference type="PROSITE" id="PS00731">
    <property type="entry name" value="AP_NUCLEASE_F2_3"/>
    <property type="match status" value="1"/>
</dbReference>
<dbReference type="PROSITE" id="PS00730">
    <property type="entry name" value="AP_NUCLEASE_F2_2"/>
    <property type="match status" value="1"/>
</dbReference>
<dbReference type="Proteomes" id="UP000824140">
    <property type="component" value="Unassembled WGS sequence"/>
</dbReference>
<dbReference type="SMART" id="SM00518">
    <property type="entry name" value="AP2Ec"/>
    <property type="match status" value="1"/>
</dbReference>
<protein>
    <recommendedName>
        <fullName evidence="7">Probable endonuclease 4</fullName>
        <ecNumber evidence="7">3.1.21.2</ecNumber>
    </recommendedName>
    <alternativeName>
        <fullName evidence="7">Endodeoxyribonuclease IV</fullName>
    </alternativeName>
    <alternativeName>
        <fullName evidence="7">Endonuclease IV</fullName>
    </alternativeName>
</protein>
<dbReference type="PROSITE" id="PS51432">
    <property type="entry name" value="AP_NUCLEASE_F2_4"/>
    <property type="match status" value="1"/>
</dbReference>
<feature type="binding site" evidence="7">
    <location>
        <position position="143"/>
    </location>
    <ligand>
        <name>Zn(2+)</name>
        <dbReference type="ChEBI" id="CHEBI:29105"/>
        <label>2</label>
    </ligand>
</feature>
<evidence type="ECO:0000256" key="6">
    <source>
        <dbReference type="ARBA" id="ARBA00023204"/>
    </source>
</evidence>
<comment type="caution">
    <text evidence="9">The sequence shown here is derived from an EMBL/GenBank/DDBJ whole genome shotgun (WGS) entry which is preliminary data.</text>
</comment>
<feature type="binding site" evidence="7">
    <location>
        <position position="256"/>
    </location>
    <ligand>
        <name>Zn(2+)</name>
        <dbReference type="ChEBI" id="CHEBI:29105"/>
        <label>2</label>
    </ligand>
</feature>
<dbReference type="HAMAP" id="MF_00152">
    <property type="entry name" value="Nfo"/>
    <property type="match status" value="1"/>
</dbReference>
<evidence type="ECO:0000313" key="10">
    <source>
        <dbReference type="Proteomes" id="UP000824140"/>
    </source>
</evidence>
<feature type="binding site" evidence="7">
    <location>
        <position position="68"/>
    </location>
    <ligand>
        <name>Zn(2+)</name>
        <dbReference type="ChEBI" id="CHEBI:29105"/>
        <label>1</label>
    </ligand>
</feature>
<dbReference type="NCBIfam" id="TIGR00587">
    <property type="entry name" value="nfo"/>
    <property type="match status" value="1"/>
</dbReference>
<feature type="binding site" evidence="7">
    <location>
        <position position="226"/>
    </location>
    <ligand>
        <name>Zn(2+)</name>
        <dbReference type="ChEBI" id="CHEBI:29105"/>
        <label>3</label>
    </ligand>
</feature>
<feature type="binding site" evidence="7">
    <location>
        <position position="180"/>
    </location>
    <ligand>
        <name>Zn(2+)</name>
        <dbReference type="ChEBI" id="CHEBI:29105"/>
        <label>3</label>
    </ligand>
</feature>
<feature type="binding site" evidence="7">
    <location>
        <position position="211"/>
    </location>
    <ligand>
        <name>Zn(2+)</name>
        <dbReference type="ChEBI" id="CHEBI:29105"/>
        <label>2</label>
    </ligand>
</feature>
<keyword evidence="3 7" id="KW-0227">DNA damage</keyword>
<keyword evidence="5 7" id="KW-0862">Zinc</keyword>
<dbReference type="GO" id="GO:0006284">
    <property type="term" value="P:base-excision repair"/>
    <property type="evidence" value="ECO:0007669"/>
    <property type="project" value="TreeGrafter"/>
</dbReference>
<keyword evidence="2 7" id="KW-0479">Metal-binding</keyword>
<keyword evidence="7" id="KW-0540">Nuclease</keyword>
<feature type="binding site" evidence="7">
    <location>
        <position position="224"/>
    </location>
    <ligand>
        <name>Zn(2+)</name>
        <dbReference type="ChEBI" id="CHEBI:29105"/>
        <label>3</label>
    </ligand>
</feature>
<dbReference type="GO" id="GO:0008270">
    <property type="term" value="F:zinc ion binding"/>
    <property type="evidence" value="ECO:0007669"/>
    <property type="project" value="UniProtKB-UniRule"/>
</dbReference>
<dbReference type="GO" id="GO:0003906">
    <property type="term" value="F:DNA-(apurinic or apyrimidinic site) endonuclease activity"/>
    <property type="evidence" value="ECO:0007669"/>
    <property type="project" value="TreeGrafter"/>
</dbReference>
<evidence type="ECO:0000256" key="4">
    <source>
        <dbReference type="ARBA" id="ARBA00022801"/>
    </source>
</evidence>